<dbReference type="SUPFAM" id="SSF51905">
    <property type="entry name" value="FAD/NAD(P)-binding domain"/>
    <property type="match status" value="1"/>
</dbReference>
<dbReference type="PIRSF" id="PIRSF000137">
    <property type="entry name" value="Alcohol_oxidase"/>
    <property type="match status" value="1"/>
</dbReference>
<evidence type="ECO:0000313" key="6">
    <source>
        <dbReference type="Proteomes" id="UP001221142"/>
    </source>
</evidence>
<accession>A0AAD7C0R5</accession>
<dbReference type="PRINTS" id="PR00411">
    <property type="entry name" value="PNDRDTASEI"/>
</dbReference>
<gene>
    <name evidence="5" type="ORF">FB45DRAFT_788379</name>
</gene>
<protein>
    <recommendedName>
        <fullName evidence="4">Glucose-methanol-choline oxidoreductase N-terminal domain-containing protein</fullName>
    </recommendedName>
</protein>
<dbReference type="Gene3D" id="3.50.50.60">
    <property type="entry name" value="FAD/NAD(P)-binding domain"/>
    <property type="match status" value="1"/>
</dbReference>
<feature type="domain" description="Glucose-methanol-choline oxidoreductase N-terminal" evidence="4">
    <location>
        <begin position="275"/>
        <end position="289"/>
    </location>
</feature>
<reference evidence="5" key="1">
    <citation type="submission" date="2023-03" db="EMBL/GenBank/DDBJ databases">
        <title>Massive genome expansion in bonnet fungi (Mycena s.s.) driven by repeated elements and novel gene families across ecological guilds.</title>
        <authorList>
            <consortium name="Lawrence Berkeley National Laboratory"/>
            <person name="Harder C.B."/>
            <person name="Miyauchi S."/>
            <person name="Viragh M."/>
            <person name="Kuo A."/>
            <person name="Thoen E."/>
            <person name="Andreopoulos B."/>
            <person name="Lu D."/>
            <person name="Skrede I."/>
            <person name="Drula E."/>
            <person name="Henrissat B."/>
            <person name="Morin E."/>
            <person name="Kohler A."/>
            <person name="Barry K."/>
            <person name="LaButti K."/>
            <person name="Morin E."/>
            <person name="Salamov A."/>
            <person name="Lipzen A."/>
            <person name="Mereny Z."/>
            <person name="Hegedus B."/>
            <person name="Baldrian P."/>
            <person name="Stursova M."/>
            <person name="Weitz H."/>
            <person name="Taylor A."/>
            <person name="Grigoriev I.V."/>
            <person name="Nagy L.G."/>
            <person name="Martin F."/>
            <person name="Kauserud H."/>
        </authorList>
    </citation>
    <scope>NUCLEOTIDE SEQUENCE</scope>
    <source>
        <strain evidence="5">9284</strain>
    </source>
</reference>
<keyword evidence="3" id="KW-0732">Signal</keyword>
<dbReference type="InterPro" id="IPR036188">
    <property type="entry name" value="FAD/NAD-bd_sf"/>
</dbReference>
<comment type="caution">
    <text evidence="5">The sequence shown here is derived from an EMBL/GenBank/DDBJ whole genome shotgun (WGS) entry which is preliminary data.</text>
</comment>
<organism evidence="5 6">
    <name type="scientific">Roridomyces roridus</name>
    <dbReference type="NCBI Taxonomy" id="1738132"/>
    <lineage>
        <taxon>Eukaryota</taxon>
        <taxon>Fungi</taxon>
        <taxon>Dikarya</taxon>
        <taxon>Basidiomycota</taxon>
        <taxon>Agaricomycotina</taxon>
        <taxon>Agaricomycetes</taxon>
        <taxon>Agaricomycetidae</taxon>
        <taxon>Agaricales</taxon>
        <taxon>Marasmiineae</taxon>
        <taxon>Mycenaceae</taxon>
        <taxon>Roridomyces</taxon>
    </lineage>
</organism>
<dbReference type="Pfam" id="PF05199">
    <property type="entry name" value="GMC_oxred_C"/>
    <property type="match status" value="1"/>
</dbReference>
<dbReference type="EMBL" id="JARKIF010000006">
    <property type="protein sequence ID" value="KAJ7636187.1"/>
    <property type="molecule type" value="Genomic_DNA"/>
</dbReference>
<evidence type="ECO:0000259" key="4">
    <source>
        <dbReference type="PROSITE" id="PS00624"/>
    </source>
</evidence>
<comment type="similarity">
    <text evidence="2">Belongs to the GMC oxidoreductase family.</text>
</comment>
<dbReference type="PANTHER" id="PTHR47190">
    <property type="entry name" value="DEHYDROGENASE, PUTATIVE-RELATED"/>
    <property type="match status" value="1"/>
</dbReference>
<dbReference type="PROSITE" id="PS00624">
    <property type="entry name" value="GMC_OXRED_2"/>
    <property type="match status" value="1"/>
</dbReference>
<dbReference type="PANTHER" id="PTHR47190:SF2">
    <property type="entry name" value="CELLOBIOSE DEHYDROGENASE (AFU_ORTHOLOGUE AFUA_2G17620)"/>
    <property type="match status" value="1"/>
</dbReference>
<name>A0AAD7C0R5_9AGAR</name>
<dbReference type="Pfam" id="PF00732">
    <property type="entry name" value="GMC_oxred_N"/>
    <property type="match status" value="1"/>
</dbReference>
<sequence>MHILRTPLAALPFLACAISAHAGWDYIIVGGGPGGIISADRLSEAGKKVLLLERGGPSTAQTGGTYTPPWGIPTNLTKFDIPGAFETYFGDTNEYWWCNDISVWAGCLIGGGGTVNAGLYWYAADSDFGLESGWPAGWQNHSAFTAKVTARLPSMDHPSTDGKRYLEQSSTVMGTLLNTQGYTQTTINDNPNQKEHVYGFSSYDYLGGKRAGPVATYLQTALARKSLFTLKIYTPASAVVRTGSTITGVQTNDTSLGLNGVAPLNPGGRVILSAGAFGTSRILYQSGIGPTDMLQTVQNSGNAVAKKQFPPQAQWINLPVGFNASDNPGVTLVFTHPSIDAYDSWANAWTNPRPADAAQYLKNQSGVYADASIKLNFWRSYVGSDHKTRYIQGTVRPGGVSYAMTNFPFNSSQVFAVTIYLSTGLTSRGRIGIDANLNGVPLVQPYFTDPVDEATVVTAINDIIASVKTVPGLKLITPDNTTTVQNFVHTYSAANLLSNHWVGANKLGSVVDVNTRVFNTTNLFVVDASIIPSLPYGNPTGVIMSTAEQAVAKILAL</sequence>
<dbReference type="InterPro" id="IPR007867">
    <property type="entry name" value="GMC_OxRtase_C"/>
</dbReference>
<dbReference type="Proteomes" id="UP001221142">
    <property type="component" value="Unassembled WGS sequence"/>
</dbReference>
<proteinExistence type="inferred from homology"/>
<dbReference type="AlphaFoldDB" id="A0AAD7C0R5"/>
<dbReference type="SUPFAM" id="SSF54373">
    <property type="entry name" value="FAD-linked reductases, C-terminal domain"/>
    <property type="match status" value="1"/>
</dbReference>
<feature type="signal peptide" evidence="3">
    <location>
        <begin position="1"/>
        <end position="22"/>
    </location>
</feature>
<dbReference type="InterPro" id="IPR053208">
    <property type="entry name" value="GMC_Oxidoreductase_CD"/>
</dbReference>
<evidence type="ECO:0000256" key="3">
    <source>
        <dbReference type="SAM" id="SignalP"/>
    </source>
</evidence>
<dbReference type="GO" id="GO:0050660">
    <property type="term" value="F:flavin adenine dinucleotide binding"/>
    <property type="evidence" value="ECO:0007669"/>
    <property type="project" value="InterPro"/>
</dbReference>
<evidence type="ECO:0000313" key="5">
    <source>
        <dbReference type="EMBL" id="KAJ7636187.1"/>
    </source>
</evidence>
<dbReference type="GO" id="GO:0016614">
    <property type="term" value="F:oxidoreductase activity, acting on CH-OH group of donors"/>
    <property type="evidence" value="ECO:0007669"/>
    <property type="project" value="InterPro"/>
</dbReference>
<feature type="chain" id="PRO_5042168227" description="Glucose-methanol-choline oxidoreductase N-terminal domain-containing protein" evidence="3">
    <location>
        <begin position="23"/>
        <end position="557"/>
    </location>
</feature>
<dbReference type="InterPro" id="IPR000172">
    <property type="entry name" value="GMC_OxRdtase_N"/>
</dbReference>
<dbReference type="InterPro" id="IPR012132">
    <property type="entry name" value="GMC_OxRdtase"/>
</dbReference>
<evidence type="ECO:0000256" key="1">
    <source>
        <dbReference type="ARBA" id="ARBA00001974"/>
    </source>
</evidence>
<keyword evidence="6" id="KW-1185">Reference proteome</keyword>
<evidence type="ECO:0000256" key="2">
    <source>
        <dbReference type="ARBA" id="ARBA00010790"/>
    </source>
</evidence>
<dbReference type="Gene3D" id="3.30.410.10">
    <property type="entry name" value="Cholesterol Oxidase, domain 2"/>
    <property type="match status" value="1"/>
</dbReference>
<comment type="cofactor">
    <cofactor evidence="1">
        <name>FAD</name>
        <dbReference type="ChEBI" id="CHEBI:57692"/>
    </cofactor>
</comment>